<dbReference type="CDD" id="cd00212">
    <property type="entry name" value="PTS_IIB_glc"/>
    <property type="match status" value="1"/>
</dbReference>
<gene>
    <name evidence="8" type="ORF">GCM10023147_02200</name>
</gene>
<evidence type="ECO:0000256" key="2">
    <source>
        <dbReference type="ARBA" id="ARBA00022597"/>
    </source>
</evidence>
<organism evidence="8 9">
    <name type="scientific">Tsukamurella soli</name>
    <dbReference type="NCBI Taxonomy" id="644556"/>
    <lineage>
        <taxon>Bacteria</taxon>
        <taxon>Bacillati</taxon>
        <taxon>Actinomycetota</taxon>
        <taxon>Actinomycetes</taxon>
        <taxon>Mycobacteriales</taxon>
        <taxon>Tsukamurellaceae</taxon>
        <taxon>Tsukamurella</taxon>
    </lineage>
</organism>
<evidence type="ECO:0000259" key="7">
    <source>
        <dbReference type="PROSITE" id="PS51098"/>
    </source>
</evidence>
<evidence type="ECO:0000313" key="8">
    <source>
        <dbReference type="EMBL" id="GAA4383257.1"/>
    </source>
</evidence>
<evidence type="ECO:0000256" key="6">
    <source>
        <dbReference type="PROSITE-ProRule" id="PRU00421"/>
    </source>
</evidence>
<protein>
    <submittedName>
        <fullName evidence="8">Glucose PTS transporter subunit EIIB</fullName>
    </submittedName>
</protein>
<accession>A0ABP8J1E3</accession>
<evidence type="ECO:0000256" key="1">
    <source>
        <dbReference type="ARBA" id="ARBA00022448"/>
    </source>
</evidence>
<dbReference type="Proteomes" id="UP001500635">
    <property type="component" value="Unassembled WGS sequence"/>
</dbReference>
<proteinExistence type="predicted"/>
<keyword evidence="2" id="KW-0762">Sugar transport</keyword>
<dbReference type="PANTHER" id="PTHR30009:SF4">
    <property type="entry name" value="PTS SYSTEM N-ACETYLGLUCOSAMINE-SPECIFIC EIICBA COMPONENT"/>
    <property type="match status" value="1"/>
</dbReference>
<dbReference type="InterPro" id="IPR018113">
    <property type="entry name" value="PTrfase_EIIB_Cys"/>
</dbReference>
<keyword evidence="1" id="KW-0813">Transport</keyword>
<evidence type="ECO:0000256" key="4">
    <source>
        <dbReference type="ARBA" id="ARBA00022683"/>
    </source>
</evidence>
<evidence type="ECO:0000313" key="9">
    <source>
        <dbReference type="Proteomes" id="UP001500635"/>
    </source>
</evidence>
<dbReference type="InterPro" id="IPR001996">
    <property type="entry name" value="PTS_IIB_1"/>
</dbReference>
<keyword evidence="3" id="KW-0808">Transferase</keyword>
<reference evidence="9" key="1">
    <citation type="journal article" date="2019" name="Int. J. Syst. Evol. Microbiol.">
        <title>The Global Catalogue of Microorganisms (GCM) 10K type strain sequencing project: providing services to taxonomists for standard genome sequencing and annotation.</title>
        <authorList>
            <consortium name="The Broad Institute Genomics Platform"/>
            <consortium name="The Broad Institute Genome Sequencing Center for Infectious Disease"/>
            <person name="Wu L."/>
            <person name="Ma J."/>
        </authorList>
    </citation>
    <scope>NUCLEOTIDE SEQUENCE [LARGE SCALE GENOMIC DNA]</scope>
    <source>
        <strain evidence="9">JCM 17688</strain>
    </source>
</reference>
<dbReference type="PROSITE" id="PS51098">
    <property type="entry name" value="PTS_EIIB_TYPE_1"/>
    <property type="match status" value="1"/>
</dbReference>
<dbReference type="SUPFAM" id="SSF55604">
    <property type="entry name" value="Glucose permease domain IIB"/>
    <property type="match status" value="1"/>
</dbReference>
<dbReference type="InterPro" id="IPR050429">
    <property type="entry name" value="PTS_Glucose_EIICBA"/>
</dbReference>
<dbReference type="Gene3D" id="3.30.1360.60">
    <property type="entry name" value="Glucose permease domain IIB"/>
    <property type="match status" value="1"/>
</dbReference>
<feature type="domain" description="PTS EIIB type-1" evidence="7">
    <location>
        <begin position="1"/>
        <end position="75"/>
    </location>
</feature>
<sequence length="75" mass="7616">MGKAEDIVAGLGGAKNILEVEGCITRLRCEVADPTGVDQGALKKLSHGVMVSGSAVQVVVGPTADALAEDVRDLL</sequence>
<keyword evidence="5" id="KW-0418">Kinase</keyword>
<evidence type="ECO:0000256" key="5">
    <source>
        <dbReference type="ARBA" id="ARBA00022777"/>
    </source>
</evidence>
<dbReference type="InterPro" id="IPR036878">
    <property type="entry name" value="Glu_permease_IIB"/>
</dbReference>
<comment type="caution">
    <text evidence="8">The sequence shown here is derived from an EMBL/GenBank/DDBJ whole genome shotgun (WGS) entry which is preliminary data.</text>
</comment>
<keyword evidence="4" id="KW-0598">Phosphotransferase system</keyword>
<keyword evidence="9" id="KW-1185">Reference proteome</keyword>
<dbReference type="PANTHER" id="PTHR30009">
    <property type="entry name" value="CYTOCHROME C-TYPE SYNTHESIS PROTEIN AND PTS TRANSMEMBRANE COMPONENT"/>
    <property type="match status" value="1"/>
</dbReference>
<evidence type="ECO:0000256" key="3">
    <source>
        <dbReference type="ARBA" id="ARBA00022679"/>
    </source>
</evidence>
<name>A0ABP8J1E3_9ACTN</name>
<dbReference type="RefSeq" id="WP_344989649.1">
    <property type="nucleotide sequence ID" value="NZ_BAABFR010000002.1"/>
</dbReference>
<feature type="active site" description="Phosphocysteine intermediate; for EIIB activity" evidence="6">
    <location>
        <position position="23"/>
    </location>
</feature>
<dbReference type="EMBL" id="BAABFR010000002">
    <property type="protein sequence ID" value="GAA4383257.1"/>
    <property type="molecule type" value="Genomic_DNA"/>
</dbReference>
<dbReference type="Pfam" id="PF00367">
    <property type="entry name" value="PTS_EIIB"/>
    <property type="match status" value="1"/>
</dbReference>